<gene>
    <name evidence="2" type="primary">Cnig_chr_IV.g13186</name>
    <name evidence="2" type="ORF">B9Z55_013186</name>
</gene>
<dbReference type="OrthoDB" id="5865523at2759"/>
<reference evidence="3" key="1">
    <citation type="submission" date="2017-10" db="EMBL/GenBank/DDBJ databases">
        <title>Rapid genome shrinkage in a self-fertile nematode reveals novel sperm competition proteins.</title>
        <authorList>
            <person name="Yin D."/>
            <person name="Schwarz E.M."/>
            <person name="Thomas C.G."/>
            <person name="Felde R.L."/>
            <person name="Korf I.F."/>
            <person name="Cutter A.D."/>
            <person name="Schartner C.M."/>
            <person name="Ralston E.J."/>
            <person name="Meyer B.J."/>
            <person name="Haag E.S."/>
        </authorList>
    </citation>
    <scope>NUCLEOTIDE SEQUENCE [LARGE SCALE GENOMIC DNA]</scope>
    <source>
        <strain evidence="3">JU1422</strain>
    </source>
</reference>
<name>A0A2G5U0V1_9PELO</name>
<evidence type="ECO:0000313" key="2">
    <source>
        <dbReference type="EMBL" id="PIC33073.1"/>
    </source>
</evidence>
<feature type="region of interest" description="Disordered" evidence="1">
    <location>
        <begin position="1"/>
        <end position="70"/>
    </location>
</feature>
<feature type="compositionally biased region" description="Basic residues" evidence="1">
    <location>
        <begin position="1"/>
        <end position="16"/>
    </location>
</feature>
<dbReference type="EMBL" id="PDUG01000004">
    <property type="protein sequence ID" value="PIC33073.1"/>
    <property type="molecule type" value="Genomic_DNA"/>
</dbReference>
<evidence type="ECO:0000313" key="3">
    <source>
        <dbReference type="Proteomes" id="UP000230233"/>
    </source>
</evidence>
<feature type="compositionally biased region" description="Polar residues" evidence="1">
    <location>
        <begin position="50"/>
        <end position="70"/>
    </location>
</feature>
<dbReference type="AlphaFoldDB" id="A0A2G5U0V1"/>
<sequence length="388" mass="43623">MPKKKGAKGKKGAKQKKNNEESPRSIVNMQEKVSRTSRRSNATLKEKVSRTSGRSNVSNGSTEQGTPSASTLDSLELAENLSRQILSMQKVQNQLLDRISNMDLNQMQMATCLENFGLMFQEAAENKKLAEKSSQSVMDSKDQEGVVKKLESSSPVLQESENLSQPALGSVQQLTSPSTVLATNVISSIMSSITPFDGEAENFPLFRQMFEMMVHKNEDISVPLKQSLLMKLLAKDVLDMMKTPTISEGDYMVLLENLDRQYGNKENALQHYLTLLDQHSFSSDDFDAMEKDLNRFNSIVNVLKSNGSNPDDPFFIRLFVKKLPIRVMGPVYKRMLKGGQTFQDLVKVAYNTIREKKALEAARDHNKKCNRSDEVYTTTVDFESFDSD</sequence>
<evidence type="ECO:0000256" key="1">
    <source>
        <dbReference type="SAM" id="MobiDB-lite"/>
    </source>
</evidence>
<keyword evidence="3" id="KW-1185">Reference proteome</keyword>
<protein>
    <submittedName>
        <fullName evidence="2">Uncharacterized protein</fullName>
    </submittedName>
</protein>
<comment type="caution">
    <text evidence="2">The sequence shown here is derived from an EMBL/GenBank/DDBJ whole genome shotgun (WGS) entry which is preliminary data.</text>
</comment>
<dbReference type="STRING" id="1611254.A0A2G5U0V1"/>
<accession>A0A2G5U0V1</accession>
<dbReference type="Pfam" id="PF03564">
    <property type="entry name" value="DUF1759"/>
    <property type="match status" value="1"/>
</dbReference>
<dbReference type="Proteomes" id="UP000230233">
    <property type="component" value="Chromosome IV"/>
</dbReference>
<organism evidence="2 3">
    <name type="scientific">Caenorhabditis nigoni</name>
    <dbReference type="NCBI Taxonomy" id="1611254"/>
    <lineage>
        <taxon>Eukaryota</taxon>
        <taxon>Metazoa</taxon>
        <taxon>Ecdysozoa</taxon>
        <taxon>Nematoda</taxon>
        <taxon>Chromadorea</taxon>
        <taxon>Rhabditida</taxon>
        <taxon>Rhabditina</taxon>
        <taxon>Rhabditomorpha</taxon>
        <taxon>Rhabditoidea</taxon>
        <taxon>Rhabditidae</taxon>
        <taxon>Peloderinae</taxon>
        <taxon>Caenorhabditis</taxon>
    </lineage>
</organism>
<proteinExistence type="predicted"/>
<dbReference type="InterPro" id="IPR005312">
    <property type="entry name" value="DUF1759"/>
</dbReference>